<feature type="binding site" evidence="1">
    <location>
        <position position="276"/>
    </location>
    <ligand>
        <name>2-oxoglutarate</name>
        <dbReference type="ChEBI" id="CHEBI:16810"/>
    </ligand>
</feature>
<evidence type="ECO:0000313" key="4">
    <source>
        <dbReference type="EMBL" id="OQE18759.1"/>
    </source>
</evidence>
<feature type="compositionally biased region" description="Polar residues" evidence="2">
    <location>
        <begin position="212"/>
        <end position="226"/>
    </location>
</feature>
<reference evidence="5" key="1">
    <citation type="journal article" date="2017" name="Nat. Microbiol.">
        <title>Global analysis of biosynthetic gene clusters reveals vast potential of secondary metabolite production in Penicillium species.</title>
        <authorList>
            <person name="Nielsen J.C."/>
            <person name="Grijseels S."/>
            <person name="Prigent S."/>
            <person name="Ji B."/>
            <person name="Dainat J."/>
            <person name="Nielsen K.F."/>
            <person name="Frisvad J.C."/>
            <person name="Workman M."/>
            <person name="Nielsen J."/>
        </authorList>
    </citation>
    <scope>NUCLEOTIDE SEQUENCE [LARGE SCALE GENOMIC DNA]</scope>
    <source>
        <strain evidence="5">IBT 24891</strain>
    </source>
</reference>
<dbReference type="Proteomes" id="UP000191285">
    <property type="component" value="Unassembled WGS sequence"/>
</dbReference>
<feature type="binding site" evidence="1">
    <location>
        <position position="385"/>
    </location>
    <ligand>
        <name>2-oxoglutarate</name>
        <dbReference type="ChEBI" id="CHEBI:16810"/>
    </ligand>
</feature>
<name>A0A1V6SYG8_9EURO</name>
<dbReference type="Pfam" id="PF13532">
    <property type="entry name" value="2OG-FeII_Oxy_2"/>
    <property type="match status" value="1"/>
</dbReference>
<dbReference type="SUPFAM" id="SSF51197">
    <property type="entry name" value="Clavaminate synthase-like"/>
    <property type="match status" value="1"/>
</dbReference>
<feature type="compositionally biased region" description="Gly residues" evidence="2">
    <location>
        <begin position="312"/>
        <end position="324"/>
    </location>
</feature>
<dbReference type="Gene3D" id="2.60.120.590">
    <property type="entry name" value="Alpha-ketoglutarate-dependent dioxygenase AlkB-like"/>
    <property type="match status" value="1"/>
</dbReference>
<dbReference type="PANTHER" id="PTHR31573:SF1">
    <property type="entry name" value="DNA OXIDATIVE DEMETHYLASE ALKBH2"/>
    <property type="match status" value="1"/>
</dbReference>
<comment type="caution">
    <text evidence="4">The sequence shown here is derived from an EMBL/GenBank/DDBJ whole genome shotgun (WGS) entry which is preliminary data.</text>
</comment>
<feature type="binding site" evidence="1">
    <location>
        <position position="381"/>
    </location>
    <ligand>
        <name>2-oxoglutarate</name>
        <dbReference type="ChEBI" id="CHEBI:16810"/>
    </ligand>
</feature>
<accession>A0A1V6SYG8</accession>
<evidence type="ECO:0000259" key="3">
    <source>
        <dbReference type="PROSITE" id="PS51471"/>
    </source>
</evidence>
<dbReference type="InterPro" id="IPR032852">
    <property type="entry name" value="ALKBH2"/>
</dbReference>
<feature type="region of interest" description="Disordered" evidence="2">
    <location>
        <begin position="301"/>
        <end position="338"/>
    </location>
</feature>
<dbReference type="GO" id="GO:0006307">
    <property type="term" value="P:DNA alkylation repair"/>
    <property type="evidence" value="ECO:0007669"/>
    <property type="project" value="TreeGrafter"/>
</dbReference>
<dbReference type="InterPro" id="IPR005123">
    <property type="entry name" value="Oxoglu/Fe-dep_dioxygenase_dom"/>
</dbReference>
<evidence type="ECO:0000313" key="5">
    <source>
        <dbReference type="Proteomes" id="UP000191285"/>
    </source>
</evidence>
<feature type="binding site" evidence="1">
    <location>
        <position position="266"/>
    </location>
    <ligand>
        <name>2-oxoglutarate</name>
        <dbReference type="ChEBI" id="CHEBI:16810"/>
    </ligand>
</feature>
<protein>
    <recommendedName>
        <fullName evidence="3">Fe2OG dioxygenase domain-containing protein</fullName>
    </recommendedName>
</protein>
<dbReference type="InterPro" id="IPR027450">
    <property type="entry name" value="AlkB-like"/>
</dbReference>
<dbReference type="InterPro" id="IPR037151">
    <property type="entry name" value="AlkB-like_sf"/>
</dbReference>
<feature type="domain" description="Fe2OG dioxygenase" evidence="3">
    <location>
        <begin position="257"/>
        <end position="390"/>
    </location>
</feature>
<feature type="compositionally biased region" description="Polar residues" evidence="2">
    <location>
        <begin position="179"/>
        <end position="202"/>
    </location>
</feature>
<dbReference type="OrthoDB" id="545910at2759"/>
<proteinExistence type="predicted"/>
<dbReference type="AlphaFoldDB" id="A0A1V6SYG8"/>
<feature type="binding site" evidence="1">
    <location>
        <position position="387"/>
    </location>
    <ligand>
        <name>2-oxoglutarate</name>
        <dbReference type="ChEBI" id="CHEBI:16810"/>
    </ligand>
</feature>
<dbReference type="STRING" id="303698.A0A1V6SYG8"/>
<gene>
    <name evidence="4" type="ORF">PENSTE_c017G04748</name>
</gene>
<dbReference type="GO" id="GO:0008198">
    <property type="term" value="F:ferrous iron binding"/>
    <property type="evidence" value="ECO:0007669"/>
    <property type="project" value="TreeGrafter"/>
</dbReference>
<dbReference type="GO" id="GO:0051747">
    <property type="term" value="F:cytosine C-5 DNA demethylase activity"/>
    <property type="evidence" value="ECO:0007669"/>
    <property type="project" value="TreeGrafter"/>
</dbReference>
<dbReference type="PANTHER" id="PTHR31573">
    <property type="entry name" value="ALPHA-KETOGLUTARATE-DEPENDENT DIOXYGENASE ALKB HOMOLOG 2"/>
    <property type="match status" value="1"/>
</dbReference>
<evidence type="ECO:0000256" key="1">
    <source>
        <dbReference type="PIRSR" id="PIRSR632852-1"/>
    </source>
</evidence>
<sequence length="422" mass="45646">MSKRTLDAFFKPPPKRTKESHPTSTSDSDSTNANVLPPDTHTTYPIPIAKLPPNLTASLKENTPSREPKIMNSQPDLDCLYYQPFIPRSIANELFRVLRNELPFYRVVYFAKRGGVDVEIKTPRFTTVFGVDEGCSFKSEGSDSVVSKPGNGPDSGSAPAHTPASVPVPVSAGEDVPNESETPTTEQRQQPSTKQDTTADTNADSKTKDYKTSTLTLQRNPNTPNLAKTHKYSHQPRPIPTCLHNLKALVESATKETYNFVLVNYYASGEDSIAFHSDDERFLGHYPTIASLSLGSEREFLLKHKPPPPPGTGSGSGSGSGSGGISANASAGSGSGSGGGATIKLPLSSGDMIVMKGPTQSNWLHSIPKRKGKSGNNLGGRINITFRKARIPAGTDNYYHYNVGTGPVWRWDDIAKEMKVQK</sequence>
<feature type="region of interest" description="Disordered" evidence="2">
    <location>
        <begin position="138"/>
        <end position="235"/>
    </location>
</feature>
<dbReference type="PROSITE" id="PS51471">
    <property type="entry name" value="FE2OG_OXY"/>
    <property type="match status" value="1"/>
</dbReference>
<feature type="binding site" evidence="1">
    <location>
        <position position="264"/>
    </location>
    <ligand>
        <name>2-oxoglutarate</name>
        <dbReference type="ChEBI" id="CHEBI:16810"/>
    </ligand>
</feature>
<dbReference type="GO" id="GO:0035516">
    <property type="term" value="F:broad specificity oxidative DNA demethylase activity"/>
    <property type="evidence" value="ECO:0007669"/>
    <property type="project" value="TreeGrafter"/>
</dbReference>
<keyword evidence="5" id="KW-1185">Reference proteome</keyword>
<feature type="binding site" evidence="1">
    <location>
        <position position="279"/>
    </location>
    <ligand>
        <name>substrate</name>
    </ligand>
</feature>
<dbReference type="EMBL" id="MLKD01000017">
    <property type="protein sequence ID" value="OQE18759.1"/>
    <property type="molecule type" value="Genomic_DNA"/>
</dbReference>
<feature type="binding site" evidence="1">
    <location>
        <position position="365"/>
    </location>
    <ligand>
        <name>2-oxoglutarate</name>
        <dbReference type="ChEBI" id="CHEBI:16810"/>
    </ligand>
</feature>
<evidence type="ECO:0000256" key="2">
    <source>
        <dbReference type="SAM" id="MobiDB-lite"/>
    </source>
</evidence>
<feature type="region of interest" description="Disordered" evidence="2">
    <location>
        <begin position="1"/>
        <end position="48"/>
    </location>
</feature>
<organism evidence="4 5">
    <name type="scientific">Penicillium steckii</name>
    <dbReference type="NCBI Taxonomy" id="303698"/>
    <lineage>
        <taxon>Eukaryota</taxon>
        <taxon>Fungi</taxon>
        <taxon>Dikarya</taxon>
        <taxon>Ascomycota</taxon>
        <taxon>Pezizomycotina</taxon>
        <taxon>Eurotiomycetes</taxon>
        <taxon>Eurotiomycetidae</taxon>
        <taxon>Eurotiales</taxon>
        <taxon>Aspergillaceae</taxon>
        <taxon>Penicillium</taxon>
    </lineage>
</organism>